<dbReference type="EMBL" id="CM042064">
    <property type="protein sequence ID" value="KAI3664848.1"/>
    <property type="molecule type" value="Genomic_DNA"/>
</dbReference>
<sequence length="93" mass="10848">MEEEKAEVGVDMKNFSSIIDWDLEWLGNKDQLVKDQKLVEDDPLEVEVEVDAFYSGDKSDIEEERKQNLRQLRKEQANDGGNIRICFTDIRIS</sequence>
<keyword evidence="2" id="KW-1185">Reference proteome</keyword>
<evidence type="ECO:0000313" key="2">
    <source>
        <dbReference type="Proteomes" id="UP001055879"/>
    </source>
</evidence>
<name>A0ACB8XDH8_ARCLA</name>
<dbReference type="Proteomes" id="UP001055879">
    <property type="component" value="Linkage Group LG18"/>
</dbReference>
<protein>
    <submittedName>
        <fullName evidence="1">Uncharacterized protein</fullName>
    </submittedName>
</protein>
<reference evidence="2" key="1">
    <citation type="journal article" date="2022" name="Mol. Ecol. Resour.">
        <title>The genomes of chicory, endive, great burdock and yacon provide insights into Asteraceae palaeo-polyploidization history and plant inulin production.</title>
        <authorList>
            <person name="Fan W."/>
            <person name="Wang S."/>
            <person name="Wang H."/>
            <person name="Wang A."/>
            <person name="Jiang F."/>
            <person name="Liu H."/>
            <person name="Zhao H."/>
            <person name="Xu D."/>
            <person name="Zhang Y."/>
        </authorList>
    </citation>
    <scope>NUCLEOTIDE SEQUENCE [LARGE SCALE GENOMIC DNA]</scope>
    <source>
        <strain evidence="2">cv. Niubang</strain>
    </source>
</reference>
<accession>A0ACB8XDH8</accession>
<reference evidence="1 2" key="2">
    <citation type="journal article" date="2022" name="Mol. Ecol. Resour.">
        <title>The genomes of chicory, endive, great burdock and yacon provide insights into Asteraceae paleo-polyploidization history and plant inulin production.</title>
        <authorList>
            <person name="Fan W."/>
            <person name="Wang S."/>
            <person name="Wang H."/>
            <person name="Wang A."/>
            <person name="Jiang F."/>
            <person name="Liu H."/>
            <person name="Zhao H."/>
            <person name="Xu D."/>
            <person name="Zhang Y."/>
        </authorList>
    </citation>
    <scope>NUCLEOTIDE SEQUENCE [LARGE SCALE GENOMIC DNA]</scope>
    <source>
        <strain evidence="2">cv. Niubang</strain>
    </source>
</reference>
<evidence type="ECO:0000313" key="1">
    <source>
        <dbReference type="EMBL" id="KAI3664848.1"/>
    </source>
</evidence>
<organism evidence="1 2">
    <name type="scientific">Arctium lappa</name>
    <name type="common">Greater burdock</name>
    <name type="synonym">Lappa major</name>
    <dbReference type="NCBI Taxonomy" id="4217"/>
    <lineage>
        <taxon>Eukaryota</taxon>
        <taxon>Viridiplantae</taxon>
        <taxon>Streptophyta</taxon>
        <taxon>Embryophyta</taxon>
        <taxon>Tracheophyta</taxon>
        <taxon>Spermatophyta</taxon>
        <taxon>Magnoliopsida</taxon>
        <taxon>eudicotyledons</taxon>
        <taxon>Gunneridae</taxon>
        <taxon>Pentapetalae</taxon>
        <taxon>asterids</taxon>
        <taxon>campanulids</taxon>
        <taxon>Asterales</taxon>
        <taxon>Asteraceae</taxon>
        <taxon>Carduoideae</taxon>
        <taxon>Cardueae</taxon>
        <taxon>Arctiinae</taxon>
        <taxon>Arctium</taxon>
    </lineage>
</organism>
<proteinExistence type="predicted"/>
<comment type="caution">
    <text evidence="1">The sequence shown here is derived from an EMBL/GenBank/DDBJ whole genome shotgun (WGS) entry which is preliminary data.</text>
</comment>
<gene>
    <name evidence="1" type="ORF">L6452_43457</name>
</gene>